<dbReference type="OrthoDB" id="9809594at2"/>
<evidence type="ECO:0000256" key="1">
    <source>
        <dbReference type="SAM" id="MobiDB-lite"/>
    </source>
</evidence>
<name>A0A3N3ZN60_9MICC</name>
<dbReference type="PANTHER" id="PTHR21015:SF22">
    <property type="entry name" value="GLYCOSYLTRANSFERASE"/>
    <property type="match status" value="1"/>
</dbReference>
<feature type="compositionally biased region" description="Low complexity" evidence="1">
    <location>
        <begin position="171"/>
        <end position="181"/>
    </location>
</feature>
<gene>
    <name evidence="3" type="ORF">EDL96_10955</name>
</gene>
<organism evidence="3 4">
    <name type="scientific">Kocuria soli</name>
    <dbReference type="NCBI Taxonomy" id="2485125"/>
    <lineage>
        <taxon>Bacteria</taxon>
        <taxon>Bacillati</taxon>
        <taxon>Actinomycetota</taxon>
        <taxon>Actinomycetes</taxon>
        <taxon>Micrococcales</taxon>
        <taxon>Micrococcaceae</taxon>
        <taxon>Kocuria</taxon>
    </lineage>
</organism>
<dbReference type="Proteomes" id="UP000270616">
    <property type="component" value="Unassembled WGS sequence"/>
</dbReference>
<dbReference type="Gene3D" id="3.40.50.2000">
    <property type="entry name" value="Glycogen Phosphorylase B"/>
    <property type="match status" value="1"/>
</dbReference>
<feature type="domain" description="Glycosyl transferase family 28 C-terminal" evidence="2">
    <location>
        <begin position="240"/>
        <end position="292"/>
    </location>
</feature>
<proteinExistence type="predicted"/>
<accession>A0A3N3ZN60</accession>
<evidence type="ECO:0000259" key="2">
    <source>
        <dbReference type="Pfam" id="PF04101"/>
    </source>
</evidence>
<reference evidence="3 4" key="1">
    <citation type="submission" date="2018-10" db="EMBL/GenBank/DDBJ databases">
        <title>Kocuria sp. M5W7-7, whole genome shotgun sequence.</title>
        <authorList>
            <person name="Tuo L."/>
        </authorList>
    </citation>
    <scope>NUCLEOTIDE SEQUENCE [LARGE SCALE GENOMIC DNA]</scope>
    <source>
        <strain evidence="3 4">M5W7-7</strain>
    </source>
</reference>
<dbReference type="RefSeq" id="WP_123826046.1">
    <property type="nucleotide sequence ID" value="NZ_RKMF01000014.1"/>
</dbReference>
<dbReference type="AlphaFoldDB" id="A0A3N3ZN60"/>
<dbReference type="Pfam" id="PF04101">
    <property type="entry name" value="Glyco_tran_28_C"/>
    <property type="match status" value="1"/>
</dbReference>
<evidence type="ECO:0000313" key="3">
    <source>
        <dbReference type="EMBL" id="ROZ62199.1"/>
    </source>
</evidence>
<dbReference type="InterPro" id="IPR007235">
    <property type="entry name" value="Glyco_trans_28_C"/>
</dbReference>
<keyword evidence="4" id="KW-1185">Reference proteome</keyword>
<dbReference type="GO" id="GO:0016758">
    <property type="term" value="F:hexosyltransferase activity"/>
    <property type="evidence" value="ECO:0007669"/>
    <property type="project" value="InterPro"/>
</dbReference>
<dbReference type="SUPFAM" id="SSF53756">
    <property type="entry name" value="UDP-Glycosyltransferase/glycogen phosphorylase"/>
    <property type="match status" value="1"/>
</dbReference>
<dbReference type="PANTHER" id="PTHR21015">
    <property type="entry name" value="UDP-N-ACETYLGLUCOSAMINE--N-ACETYLMURAMYL-(PENTAPEPTIDE) PYROPHOSPHORYL-UNDECAPRENOL N-ACETYLGLUCOSAMINE TRANSFERASE 1"/>
    <property type="match status" value="1"/>
</dbReference>
<protein>
    <recommendedName>
        <fullName evidence="2">Glycosyl transferase family 28 C-terminal domain-containing protein</fullName>
    </recommendedName>
</protein>
<sequence>MIGFYAHHQGSGHLTRCRAIARAMGPSVDTTILSSNPQADLLLPLDAPAESGCDPDQLTAHGAFHWAPPHHVGLADRMAFVAAWIRDTRPSVVHVDVSVEMAVFIRAMGVPVTVQAMPGVRPDDPHALGYRVADAIIAAWPDWVEIPRHLRPVADRVHAVGGITRWDRDPSAPARSSTPSTDDGERGPSHAAGRSVVILLGAGGTDAPESYWQEVAATLEGSGASCTLIGAGRWMADPYPVLRAADVVVTAAGQNSVADLAALGTSVVVVPQDRPFDEQLATATLLADAGLAVLPDGVPARMPEPEQWPGIIDHARRQNPRWSSWQTQGAARRAADVILGVGG</sequence>
<dbReference type="EMBL" id="RKMF01000014">
    <property type="protein sequence ID" value="ROZ62199.1"/>
    <property type="molecule type" value="Genomic_DNA"/>
</dbReference>
<evidence type="ECO:0000313" key="4">
    <source>
        <dbReference type="Proteomes" id="UP000270616"/>
    </source>
</evidence>
<comment type="caution">
    <text evidence="3">The sequence shown here is derived from an EMBL/GenBank/DDBJ whole genome shotgun (WGS) entry which is preliminary data.</text>
</comment>
<feature type="region of interest" description="Disordered" evidence="1">
    <location>
        <begin position="164"/>
        <end position="190"/>
    </location>
</feature>